<evidence type="ECO:0000313" key="13">
    <source>
        <dbReference type="Proteomes" id="UP000192578"/>
    </source>
</evidence>
<dbReference type="PROSITE" id="PS50294">
    <property type="entry name" value="WD_REPEATS_REGION"/>
    <property type="match status" value="2"/>
</dbReference>
<evidence type="ECO:0000256" key="10">
    <source>
        <dbReference type="PROSITE-ProRule" id="PRU00221"/>
    </source>
</evidence>
<dbReference type="SMART" id="SM00320">
    <property type="entry name" value="WD40"/>
    <property type="match status" value="5"/>
</dbReference>
<dbReference type="EMBL" id="MTYJ01000010">
    <property type="protein sequence ID" value="OQV23608.1"/>
    <property type="molecule type" value="Genomic_DNA"/>
</dbReference>
<dbReference type="InterPro" id="IPR019775">
    <property type="entry name" value="WD40_repeat_CS"/>
</dbReference>
<name>A0A1W0X878_HYPEX</name>
<comment type="subcellular location">
    <subcellularLocation>
        <location evidence="2">Lysosome</location>
    </subcellularLocation>
    <subcellularLocation>
        <location evidence="1">Nucleus envelope</location>
    </subcellularLocation>
</comment>
<dbReference type="GO" id="GO:0015031">
    <property type="term" value="P:protein transport"/>
    <property type="evidence" value="ECO:0007669"/>
    <property type="project" value="UniProtKB-KW"/>
</dbReference>
<dbReference type="SUPFAM" id="SSF50978">
    <property type="entry name" value="WD40 repeat-like"/>
    <property type="match status" value="1"/>
</dbReference>
<dbReference type="InterPro" id="IPR020472">
    <property type="entry name" value="WD40_PAC1"/>
</dbReference>
<feature type="repeat" description="WD" evidence="10">
    <location>
        <begin position="8"/>
        <end position="42"/>
    </location>
</feature>
<dbReference type="InterPro" id="IPR015943">
    <property type="entry name" value="WD40/YVTN_repeat-like_dom_sf"/>
</dbReference>
<organism evidence="12 13">
    <name type="scientific">Hypsibius exemplaris</name>
    <name type="common">Freshwater tardigrade</name>
    <dbReference type="NCBI Taxonomy" id="2072580"/>
    <lineage>
        <taxon>Eukaryota</taxon>
        <taxon>Metazoa</taxon>
        <taxon>Ecdysozoa</taxon>
        <taxon>Tardigrada</taxon>
        <taxon>Eutardigrada</taxon>
        <taxon>Parachela</taxon>
        <taxon>Hypsibioidea</taxon>
        <taxon>Hypsibiidae</taxon>
        <taxon>Hypsibius</taxon>
    </lineage>
</organism>
<reference evidence="13" key="1">
    <citation type="submission" date="2017-01" db="EMBL/GenBank/DDBJ databases">
        <title>Comparative genomics of anhydrobiosis in the tardigrade Hypsibius dujardini.</title>
        <authorList>
            <person name="Yoshida Y."/>
            <person name="Koutsovoulos G."/>
            <person name="Laetsch D."/>
            <person name="Stevens L."/>
            <person name="Kumar S."/>
            <person name="Horikawa D."/>
            <person name="Ishino K."/>
            <person name="Komine S."/>
            <person name="Tomita M."/>
            <person name="Blaxter M."/>
            <person name="Arakawa K."/>
        </authorList>
    </citation>
    <scope>NUCLEOTIDE SEQUENCE [LARGE SCALE GENOMIC DNA]</scope>
    <source>
        <strain evidence="13">Z151</strain>
    </source>
</reference>
<dbReference type="GO" id="GO:0005198">
    <property type="term" value="F:structural molecule activity"/>
    <property type="evidence" value="ECO:0007669"/>
    <property type="project" value="InterPro"/>
</dbReference>
<dbReference type="PANTHER" id="PTHR11024">
    <property type="entry name" value="NUCLEAR PORE COMPLEX PROTEIN SEC13 / SEH1 FAMILY MEMBER"/>
    <property type="match status" value="1"/>
</dbReference>
<dbReference type="PRINTS" id="PR00320">
    <property type="entry name" value="GPROTEINBRPT"/>
</dbReference>
<dbReference type="Gene3D" id="2.130.10.10">
    <property type="entry name" value="YVTN repeat-like/Quinoprotein amine dehydrogenase"/>
    <property type="match status" value="1"/>
</dbReference>
<feature type="region of interest" description="Disordered" evidence="11">
    <location>
        <begin position="335"/>
        <end position="363"/>
    </location>
</feature>
<accession>A0A1W0X878</accession>
<keyword evidence="4" id="KW-0813">Transport</keyword>
<dbReference type="InterPro" id="IPR036322">
    <property type="entry name" value="WD40_repeat_dom_sf"/>
</dbReference>
<dbReference type="GO" id="GO:0034198">
    <property type="term" value="P:cellular response to amino acid starvation"/>
    <property type="evidence" value="ECO:0007669"/>
    <property type="project" value="TreeGrafter"/>
</dbReference>
<dbReference type="PROSITE" id="PS00678">
    <property type="entry name" value="WD_REPEATS_1"/>
    <property type="match status" value="1"/>
</dbReference>
<dbReference type="InterPro" id="IPR001680">
    <property type="entry name" value="WD40_rpt"/>
</dbReference>
<comment type="caution">
    <text evidence="12">The sequence shown here is derived from an EMBL/GenBank/DDBJ whole genome shotgun (WGS) entry which is preliminary data.</text>
</comment>
<dbReference type="PANTHER" id="PTHR11024:SF3">
    <property type="entry name" value="NUCLEOPORIN SEH1"/>
    <property type="match status" value="1"/>
</dbReference>
<evidence type="ECO:0000313" key="12">
    <source>
        <dbReference type="EMBL" id="OQV23608.1"/>
    </source>
</evidence>
<evidence type="ECO:0000256" key="2">
    <source>
        <dbReference type="ARBA" id="ARBA00004371"/>
    </source>
</evidence>
<dbReference type="Pfam" id="PF00400">
    <property type="entry name" value="WD40"/>
    <property type="match status" value="4"/>
</dbReference>
<keyword evidence="9" id="KW-0539">Nucleus</keyword>
<keyword evidence="5 10" id="KW-0853">WD repeat</keyword>
<evidence type="ECO:0000256" key="3">
    <source>
        <dbReference type="ARBA" id="ARBA00010102"/>
    </source>
</evidence>
<keyword evidence="13" id="KW-1185">Reference proteome</keyword>
<protein>
    <submittedName>
        <fullName evidence="12">Nucleoporin seh1</fullName>
    </submittedName>
</protein>
<evidence type="ECO:0000256" key="8">
    <source>
        <dbReference type="ARBA" id="ARBA00023228"/>
    </source>
</evidence>
<evidence type="ECO:0000256" key="1">
    <source>
        <dbReference type="ARBA" id="ARBA00004259"/>
    </source>
</evidence>
<dbReference type="GO" id="GO:0035859">
    <property type="term" value="C:Seh1-associated complex"/>
    <property type="evidence" value="ECO:0007669"/>
    <property type="project" value="TreeGrafter"/>
</dbReference>
<comment type="similarity">
    <text evidence="3">Belongs to the WD repeat SEC13 family.</text>
</comment>
<evidence type="ECO:0000256" key="5">
    <source>
        <dbReference type="ARBA" id="ARBA00022574"/>
    </source>
</evidence>
<dbReference type="InterPro" id="IPR037363">
    <property type="entry name" value="Sec13/Seh1_fam"/>
</dbReference>
<evidence type="ECO:0000256" key="4">
    <source>
        <dbReference type="ARBA" id="ARBA00022448"/>
    </source>
</evidence>
<dbReference type="AlphaFoldDB" id="A0A1W0X878"/>
<evidence type="ECO:0000256" key="7">
    <source>
        <dbReference type="ARBA" id="ARBA00022927"/>
    </source>
</evidence>
<evidence type="ECO:0000256" key="9">
    <source>
        <dbReference type="ARBA" id="ARBA00023242"/>
    </source>
</evidence>
<keyword evidence="6" id="KW-0677">Repeat</keyword>
<evidence type="ECO:0000256" key="11">
    <source>
        <dbReference type="SAM" id="MobiDB-lite"/>
    </source>
</evidence>
<keyword evidence="7" id="KW-0653">Protein transport</keyword>
<dbReference type="GO" id="GO:0005764">
    <property type="term" value="C:lysosome"/>
    <property type="evidence" value="ECO:0007669"/>
    <property type="project" value="UniProtKB-SubCell"/>
</dbReference>
<sequence>MSLALPIPAEHKDLIHDVALDYYGRRMATCSSDQSVKVWDLQEDGQWKCMANWKTHAGSVWKVTWSHPLFGQLIATCSFDRTAALWEETVGDGSSTAQSHWVKKATFVDSRGSVSDVQFAPKHLGLQIATTSADGTIRIYENIDQASLSQWQMIHEITSKLASISCVAWSQSRLHSTILAVGSSEETTATGKVILYELVDQGRKWVKIETINAIADAVHDLTFASGLGRSFHTLAVASKDLYIASITPSGRTSSFNNLQSIQQSGSFNQPRAYDIRMLAVFKDHQSTVWRVSWNITGTILASSGDDGYIRLWKANFAAQWGNVATIRGDGSLKTDEIVSGRPSRKMSLSESKPPVSLNADSTNGSSSLLGQTLTWPNGKSISAPSIAMWQYSKGT</sequence>
<dbReference type="Proteomes" id="UP000192578">
    <property type="component" value="Unassembled WGS sequence"/>
</dbReference>
<proteinExistence type="inferred from homology"/>
<dbReference type="PROSITE" id="PS50082">
    <property type="entry name" value="WD_REPEATS_2"/>
    <property type="match status" value="2"/>
</dbReference>
<dbReference type="GO" id="GO:1904263">
    <property type="term" value="P:positive regulation of TORC1 signaling"/>
    <property type="evidence" value="ECO:0007669"/>
    <property type="project" value="TreeGrafter"/>
</dbReference>
<feature type="repeat" description="WD" evidence="10">
    <location>
        <begin position="281"/>
        <end position="313"/>
    </location>
</feature>
<dbReference type="GO" id="GO:0031080">
    <property type="term" value="C:nuclear pore outer ring"/>
    <property type="evidence" value="ECO:0007669"/>
    <property type="project" value="TreeGrafter"/>
</dbReference>
<gene>
    <name evidence="12" type="ORF">BV898_02353</name>
</gene>
<dbReference type="OrthoDB" id="364224at2759"/>
<evidence type="ECO:0000256" key="6">
    <source>
        <dbReference type="ARBA" id="ARBA00022737"/>
    </source>
</evidence>
<keyword evidence="8" id="KW-0458">Lysosome</keyword>